<dbReference type="InterPro" id="IPR000717">
    <property type="entry name" value="PCI_dom"/>
</dbReference>
<evidence type="ECO:0000256" key="5">
    <source>
        <dbReference type="ARBA" id="ARBA00022790"/>
    </source>
</evidence>
<dbReference type="SMR" id="A0A0M5J3R3"/>
<protein>
    <submittedName>
        <fullName evidence="8">CSN1b</fullName>
    </submittedName>
</protein>
<evidence type="ECO:0000256" key="1">
    <source>
        <dbReference type="ARBA" id="ARBA00004123"/>
    </source>
</evidence>
<evidence type="ECO:0000256" key="4">
    <source>
        <dbReference type="ARBA" id="ARBA00022490"/>
    </source>
</evidence>
<evidence type="ECO:0000256" key="6">
    <source>
        <dbReference type="ARBA" id="ARBA00023242"/>
    </source>
</evidence>
<name>A0A0M5J3R3_DROBS</name>
<reference evidence="8 9" key="1">
    <citation type="submission" date="2015-08" db="EMBL/GenBank/DDBJ databases">
        <title>Ancestral chromatin configuration constrains chromatin evolution on differentiating sex chromosomes in Drosophila.</title>
        <authorList>
            <person name="Zhou Q."/>
            <person name="Bachtrog D."/>
        </authorList>
    </citation>
    <scope>NUCLEOTIDE SEQUENCE [LARGE SCALE GENOMIC DNA]</scope>
    <source>
        <tissue evidence="8">Whole larvae</tissue>
    </source>
</reference>
<dbReference type="GO" id="GO:0008180">
    <property type="term" value="C:COP9 signalosome"/>
    <property type="evidence" value="ECO:0007669"/>
    <property type="project" value="UniProtKB-KW"/>
</dbReference>
<dbReference type="InterPro" id="IPR048624">
    <property type="entry name" value="CSN1_C"/>
</dbReference>
<gene>
    <name evidence="8" type="ORF">Dbus_chr3Lg1002</name>
</gene>
<keyword evidence="9" id="KW-1185">Reference proteome</keyword>
<dbReference type="Proteomes" id="UP000494163">
    <property type="component" value="Chromosome 3L"/>
</dbReference>
<dbReference type="PROSITE" id="PS50250">
    <property type="entry name" value="PCI"/>
    <property type="match status" value="1"/>
</dbReference>
<organism evidence="8 9">
    <name type="scientific">Drosophila busckii</name>
    <name type="common">Fruit fly</name>
    <dbReference type="NCBI Taxonomy" id="30019"/>
    <lineage>
        <taxon>Eukaryota</taxon>
        <taxon>Metazoa</taxon>
        <taxon>Ecdysozoa</taxon>
        <taxon>Arthropoda</taxon>
        <taxon>Hexapoda</taxon>
        <taxon>Insecta</taxon>
        <taxon>Pterygota</taxon>
        <taxon>Neoptera</taxon>
        <taxon>Endopterygota</taxon>
        <taxon>Diptera</taxon>
        <taxon>Brachycera</taxon>
        <taxon>Muscomorpha</taxon>
        <taxon>Ephydroidea</taxon>
        <taxon>Drosophilidae</taxon>
        <taxon>Drosophila</taxon>
    </lineage>
</organism>
<dbReference type="Gene3D" id="1.25.40.570">
    <property type="match status" value="1"/>
</dbReference>
<dbReference type="GO" id="GO:0005737">
    <property type="term" value="C:cytoplasm"/>
    <property type="evidence" value="ECO:0007669"/>
    <property type="project" value="UniProtKB-SubCell"/>
</dbReference>
<accession>A0A0M5J3R3</accession>
<proteinExistence type="inferred from homology"/>
<keyword evidence="5" id="KW-0736">Signalosome</keyword>
<keyword evidence="6" id="KW-0539">Nucleus</keyword>
<evidence type="ECO:0000313" key="8">
    <source>
        <dbReference type="EMBL" id="ALC43836.1"/>
    </source>
</evidence>
<dbReference type="InterPro" id="IPR045135">
    <property type="entry name" value="Rpn7_N"/>
</dbReference>
<comment type="similarity">
    <text evidence="3">Belongs to the CSN1 family.</text>
</comment>
<dbReference type="InterPro" id="IPR019585">
    <property type="entry name" value="Rpn7/CSN1"/>
</dbReference>
<dbReference type="SUPFAM" id="SSF46785">
    <property type="entry name" value="Winged helix' DNA-binding domain"/>
    <property type="match status" value="1"/>
</dbReference>
<sequence>MPMLPMPPLMQNAVEPMQVDAPPNEDNENNEEQQIVVENPAIDLEVYANQYTGIARLDRLIYVADVCPGLALESLKMAITYVQSTYNVKVYQMLHKRLSDIQIVNGAGNLAAGEQAAPAAAALPDIAAQPAAVAAAAAQGNGTGEKDPFAYDAAWVDAKMKKAALKLEKLDSDLKNYKSNSIKESIRRGHDDLADHYLSCGDLTNALKCYSRARDYCTSGKHVVNMCLNVIKVSIYLKNWAHVLSYISKAESTPDFSDGPKEANAQVHTRLECAAGLAELQQKKYKVAAKHFLAANFDHCDFPEIISSSNVAVYGGLCALATFDRQELKRLVIASASFKLFLELEPQLRDIIFKFYESKYASCLRLLDEIRDNLLVDMYIAPHVTTLYTKIRNRALIQYFSPYMSADMHKMATAFNSTVGDLENEVMQLILDGQIQARIDSHNKILYAKEADQRNSTFERALLMGKQYQRHTRMLILRAAMLKSHIHVKSVSREGGNHGAELCVSAGSSTSTQLARI</sequence>
<feature type="domain" description="PCI" evidence="7">
    <location>
        <begin position="291"/>
        <end position="453"/>
    </location>
</feature>
<dbReference type="Pfam" id="PF10602">
    <property type="entry name" value="RPN7"/>
    <property type="match status" value="1"/>
</dbReference>
<keyword evidence="4" id="KW-0963">Cytoplasm</keyword>
<dbReference type="OrthoDB" id="422427at2759"/>
<dbReference type="Pfam" id="PF21151">
    <property type="entry name" value="CSN1_C"/>
    <property type="match status" value="1"/>
</dbReference>
<dbReference type="AlphaFoldDB" id="A0A0M5J3R3"/>
<evidence type="ECO:0000259" key="7">
    <source>
        <dbReference type="PROSITE" id="PS50250"/>
    </source>
</evidence>
<dbReference type="STRING" id="30019.A0A0M5J3R3"/>
<dbReference type="PANTHER" id="PTHR14145">
    <property type="entry name" value="26S PROTESOME SUBUNIT 6"/>
    <property type="match status" value="1"/>
</dbReference>
<dbReference type="InterPro" id="IPR036390">
    <property type="entry name" value="WH_DNA-bd_sf"/>
</dbReference>
<dbReference type="SMART" id="SM00088">
    <property type="entry name" value="PINT"/>
    <property type="match status" value="1"/>
</dbReference>
<dbReference type="PANTHER" id="PTHR14145:SF2">
    <property type="entry name" value="COP9 SIGNALOSOME COMPLEX SUBUNIT 1"/>
    <property type="match status" value="1"/>
</dbReference>
<dbReference type="Pfam" id="PF01399">
    <property type="entry name" value="PCI"/>
    <property type="match status" value="1"/>
</dbReference>
<dbReference type="OMA" id="IYLQNWA"/>
<evidence type="ECO:0000313" key="9">
    <source>
        <dbReference type="Proteomes" id="UP000494163"/>
    </source>
</evidence>
<evidence type="ECO:0000256" key="3">
    <source>
        <dbReference type="ARBA" id="ARBA00008793"/>
    </source>
</evidence>
<comment type="subcellular location">
    <subcellularLocation>
        <location evidence="2">Cytoplasm</location>
    </subcellularLocation>
    <subcellularLocation>
        <location evidence="1">Nucleus</location>
    </subcellularLocation>
</comment>
<dbReference type="EMBL" id="CP012525">
    <property type="protein sequence ID" value="ALC43836.1"/>
    <property type="molecule type" value="Genomic_DNA"/>
</dbReference>
<evidence type="ECO:0000256" key="2">
    <source>
        <dbReference type="ARBA" id="ARBA00004496"/>
    </source>
</evidence>